<dbReference type="EMBL" id="CP049140">
    <property type="protein sequence ID" value="QIE87976.1"/>
    <property type="molecule type" value="Genomic_DNA"/>
</dbReference>
<dbReference type="RefSeq" id="WP_052239127.1">
    <property type="nucleotide sequence ID" value="NZ_CP049140.1"/>
</dbReference>
<evidence type="ECO:0000313" key="3">
    <source>
        <dbReference type="EMBL" id="QIE87976.1"/>
    </source>
</evidence>
<feature type="region of interest" description="Disordered" evidence="1">
    <location>
        <begin position="539"/>
        <end position="571"/>
    </location>
</feature>
<dbReference type="Gene3D" id="1.10.530.10">
    <property type="match status" value="1"/>
</dbReference>
<dbReference type="AlphaFoldDB" id="A0A6G6IXP3"/>
<gene>
    <name evidence="3" type="ORF">G5B91_17525</name>
</gene>
<evidence type="ECO:0000313" key="4">
    <source>
        <dbReference type="Proteomes" id="UP000501063"/>
    </source>
</evidence>
<name>A0A6G6IXP3_PSENT</name>
<reference evidence="3 4" key="1">
    <citation type="submission" date="2020-02" db="EMBL/GenBank/DDBJ databases">
        <title>Integrative conjugative elements (ICEs) and plasmids drive adaptation of Pseudomonas nitroreducens strain HBP1 to wastewater environment.</title>
        <authorList>
            <person name="Sentchilo V."/>
            <person name="Carraro N."/>
            <person name="Bertelli C."/>
            <person name="van der Meer J.R."/>
        </authorList>
    </citation>
    <scope>NUCLEOTIDE SEQUENCE [LARGE SCALE GENOMIC DNA]</scope>
    <source>
        <strain evidence="3 4">HBP1</strain>
    </source>
</reference>
<accession>A0A6G6IXP3</accession>
<protein>
    <recommendedName>
        <fullName evidence="2">Phage tail lysozyme domain-containing protein</fullName>
    </recommendedName>
</protein>
<dbReference type="KEGG" id="pnt:G5B91_17525"/>
<dbReference type="InterPro" id="IPR041219">
    <property type="entry name" value="Phage_lysozyme2"/>
</dbReference>
<evidence type="ECO:0000256" key="1">
    <source>
        <dbReference type="SAM" id="MobiDB-lite"/>
    </source>
</evidence>
<dbReference type="Proteomes" id="UP000501063">
    <property type="component" value="Chromosome"/>
</dbReference>
<dbReference type="Pfam" id="PF18013">
    <property type="entry name" value="Phage_lysozyme2"/>
    <property type="match status" value="1"/>
</dbReference>
<feature type="compositionally biased region" description="Polar residues" evidence="1">
    <location>
        <begin position="539"/>
        <end position="548"/>
    </location>
</feature>
<proteinExistence type="predicted"/>
<feature type="domain" description="Phage tail lysozyme" evidence="2">
    <location>
        <begin position="402"/>
        <end position="529"/>
    </location>
</feature>
<sequence length="571" mass="61752">MAESSVIKEFLVGLGFKVDEKGLKTFTGTIDGATTAVTRLVTTLAGASLTVAAGVATFANNLENLYFASQRVGASAASMKAADYAARDLGASANEVRGSLEGMARALRQNPGNEPFLQSLGVKTRDANGQLRDTADLLNDLGKALSKKDYFVAIRYAEHFGIDENTLRAIMSGEFGRKLEENRKRFAGAGLDKATRDAHQFMNELRDVGMQFESMSILVQAELMHRLGPELERFSAWFEKNSPLIAKRIVDVTEKLIQLAQDSEPYLKSIYEFFVDLDEATDGWSTKIIVLLSLMKALGLTSTVTGILKLAAAFFRLGTGITGASAAAGAAGAISTLAVGLGAAVYSSSLNEGEDEEVARIRRERGLPEHEQQTADQAAKESATANAWRILRGVDKDKSTFAMDFFKAQGWTDAQAAGIVSQGVAESNLNQHAVGDWGKAHGIFQLHPDRQRNFEKWAGFSIHDRRAGDWMKQLEFAQYELTQGAEKKAGDLIKAATNAEQAGRIASQYWIRPRDVEGEAAKRGQMAVQLHQTTNINVSGGSDANSTARAVAGEQGRVNEELVRSTSTAVN</sequence>
<evidence type="ECO:0000259" key="2">
    <source>
        <dbReference type="Pfam" id="PF18013"/>
    </source>
</evidence>
<organism evidence="3 4">
    <name type="scientific">Pseudomonas nitroreducens</name>
    <dbReference type="NCBI Taxonomy" id="46680"/>
    <lineage>
        <taxon>Bacteria</taxon>
        <taxon>Pseudomonadati</taxon>
        <taxon>Pseudomonadota</taxon>
        <taxon>Gammaproteobacteria</taxon>
        <taxon>Pseudomonadales</taxon>
        <taxon>Pseudomonadaceae</taxon>
        <taxon>Pseudomonas</taxon>
    </lineage>
</organism>